<comment type="caution">
    <text evidence="2">The sequence shown here is derived from an EMBL/GenBank/DDBJ whole genome shotgun (WGS) entry which is preliminary data.</text>
</comment>
<gene>
    <name evidence="2" type="ORF">HLB23_35090</name>
</gene>
<dbReference type="SUPFAM" id="SSF47413">
    <property type="entry name" value="lambda repressor-like DNA-binding domains"/>
    <property type="match status" value="1"/>
</dbReference>
<feature type="domain" description="HTH cro/C1-type" evidence="1">
    <location>
        <begin position="15"/>
        <end position="55"/>
    </location>
</feature>
<dbReference type="Pfam" id="PF13560">
    <property type="entry name" value="HTH_31"/>
    <property type="match status" value="1"/>
</dbReference>
<name>A0A849CBD2_9NOCA</name>
<organism evidence="2 3">
    <name type="scientific">Nocardia uniformis</name>
    <dbReference type="NCBI Taxonomy" id="53432"/>
    <lineage>
        <taxon>Bacteria</taxon>
        <taxon>Bacillati</taxon>
        <taxon>Actinomycetota</taxon>
        <taxon>Actinomycetes</taxon>
        <taxon>Mycobacteriales</taxon>
        <taxon>Nocardiaceae</taxon>
        <taxon>Nocardia</taxon>
    </lineage>
</organism>
<dbReference type="AlphaFoldDB" id="A0A849CBD2"/>
<proteinExistence type="predicted"/>
<dbReference type="GO" id="GO:0003677">
    <property type="term" value="F:DNA binding"/>
    <property type="evidence" value="ECO:0007669"/>
    <property type="project" value="InterPro"/>
</dbReference>
<dbReference type="InterPro" id="IPR001387">
    <property type="entry name" value="Cro/C1-type_HTH"/>
</dbReference>
<dbReference type="RefSeq" id="WP_067526987.1">
    <property type="nucleotide sequence ID" value="NZ_JABELX010000018.1"/>
</dbReference>
<dbReference type="Proteomes" id="UP000586827">
    <property type="component" value="Unassembled WGS sequence"/>
</dbReference>
<keyword evidence="3" id="KW-1185">Reference proteome</keyword>
<accession>A0A849CBD2</accession>
<evidence type="ECO:0000313" key="2">
    <source>
        <dbReference type="EMBL" id="NNH75018.1"/>
    </source>
</evidence>
<evidence type="ECO:0000259" key="1">
    <source>
        <dbReference type="PROSITE" id="PS50943"/>
    </source>
</evidence>
<reference evidence="2 3" key="1">
    <citation type="submission" date="2020-05" db="EMBL/GenBank/DDBJ databases">
        <title>MicrobeNet Type strains.</title>
        <authorList>
            <person name="Nicholson A.C."/>
        </authorList>
    </citation>
    <scope>NUCLEOTIDE SEQUENCE [LARGE SCALE GENOMIC DNA]</scope>
    <source>
        <strain evidence="2 3">JCM 3224</strain>
    </source>
</reference>
<dbReference type="Pfam" id="PF19054">
    <property type="entry name" value="DUF5753"/>
    <property type="match status" value="1"/>
</dbReference>
<evidence type="ECO:0000313" key="3">
    <source>
        <dbReference type="Proteomes" id="UP000586827"/>
    </source>
</evidence>
<dbReference type="EMBL" id="JABELX010000018">
    <property type="protein sequence ID" value="NNH75018.1"/>
    <property type="molecule type" value="Genomic_DNA"/>
</dbReference>
<dbReference type="SMART" id="SM00530">
    <property type="entry name" value="HTH_XRE"/>
    <property type="match status" value="1"/>
</dbReference>
<dbReference type="InterPro" id="IPR010982">
    <property type="entry name" value="Lambda_DNA-bd_dom_sf"/>
</dbReference>
<dbReference type="InterPro" id="IPR043917">
    <property type="entry name" value="DUF5753"/>
</dbReference>
<dbReference type="Gene3D" id="1.10.260.40">
    <property type="entry name" value="lambda repressor-like DNA-binding domains"/>
    <property type="match status" value="1"/>
</dbReference>
<dbReference type="PROSITE" id="PS50943">
    <property type="entry name" value="HTH_CROC1"/>
    <property type="match status" value="1"/>
</dbReference>
<protein>
    <submittedName>
        <fullName evidence="2">Helix-turn-helix domain-containing protein</fullName>
    </submittedName>
</protein>
<dbReference type="CDD" id="cd00093">
    <property type="entry name" value="HTH_XRE"/>
    <property type="match status" value="1"/>
</dbReference>
<sequence>MTDIDETRRVLGARLRELRKQAGITGVALARSAEWPQSKVSKIECGQQLPSEQDLADWCRIAGADFQLPDLIATVRNVHAAYQEWKRITAGGHAPRQRRGLRLDTSASLIRGYAQPIPFAWLQTRDYATEILARCIEFVGGTDDLADAVNSRIRRQQVLHDPKHHFHLLLDQAALYTRVGDEAVRVGQLRHLLEVVTWPRVTLGIVPLEREFIYVIPSFTMFDRHTIRVETVSAELTITQPRELAYYEKAWAALQAQAAYGAAARVLIQAAIDRRGSDTRYR</sequence>